<dbReference type="PROSITE" id="PS51635">
    <property type="entry name" value="PNPLA"/>
    <property type="match status" value="1"/>
</dbReference>
<dbReference type="Proteomes" id="UP001190700">
    <property type="component" value="Unassembled WGS sequence"/>
</dbReference>
<dbReference type="SUPFAM" id="SSF52151">
    <property type="entry name" value="FabD/lysophospholipase-like"/>
    <property type="match status" value="1"/>
</dbReference>
<feature type="domain" description="PNPLA" evidence="4">
    <location>
        <begin position="93"/>
        <end position="266"/>
    </location>
</feature>
<keyword evidence="2 3" id="KW-0378">Hydrolase</keyword>
<gene>
    <name evidence="5" type="ORF">CYMTET_55900</name>
</gene>
<dbReference type="GO" id="GO:0005811">
    <property type="term" value="C:lipid droplet"/>
    <property type="evidence" value="ECO:0007669"/>
    <property type="project" value="TreeGrafter"/>
</dbReference>
<accession>A0AAE0EMI4</accession>
<evidence type="ECO:0000313" key="5">
    <source>
        <dbReference type="EMBL" id="KAK3233826.1"/>
    </source>
</evidence>
<dbReference type="EC" id="3.1.1.-" evidence="3"/>
<dbReference type="InterPro" id="IPR033562">
    <property type="entry name" value="PLPL"/>
</dbReference>
<dbReference type="PANTHER" id="PTHR12406">
    <property type="entry name" value="CALCIUM-INDEPENDENT PHOSPHOLIPASE A2 IPLA2 -RELATED"/>
    <property type="match status" value="1"/>
</dbReference>
<dbReference type="GO" id="GO:0019433">
    <property type="term" value="P:triglyceride catabolic process"/>
    <property type="evidence" value="ECO:0007669"/>
    <property type="project" value="TreeGrafter"/>
</dbReference>
<dbReference type="EMBL" id="LGRX02035620">
    <property type="protein sequence ID" value="KAK3233826.1"/>
    <property type="molecule type" value="Genomic_DNA"/>
</dbReference>
<keyword evidence="6" id="KW-1185">Reference proteome</keyword>
<evidence type="ECO:0000259" key="4">
    <source>
        <dbReference type="PROSITE" id="PS51635"/>
    </source>
</evidence>
<organism evidence="5 6">
    <name type="scientific">Cymbomonas tetramitiformis</name>
    <dbReference type="NCBI Taxonomy" id="36881"/>
    <lineage>
        <taxon>Eukaryota</taxon>
        <taxon>Viridiplantae</taxon>
        <taxon>Chlorophyta</taxon>
        <taxon>Pyramimonadophyceae</taxon>
        <taxon>Pyramimonadales</taxon>
        <taxon>Pyramimonadaceae</taxon>
        <taxon>Cymbomonas</taxon>
    </lineage>
</organism>
<keyword evidence="2 3" id="KW-0442">Lipid degradation</keyword>
<feature type="short sequence motif" description="GXGXXG" evidence="2">
    <location>
        <begin position="97"/>
        <end position="102"/>
    </location>
</feature>
<evidence type="ECO:0000256" key="1">
    <source>
        <dbReference type="ARBA" id="ARBA00023098"/>
    </source>
</evidence>
<dbReference type="InterPro" id="IPR002641">
    <property type="entry name" value="PNPLA_dom"/>
</dbReference>
<protein>
    <recommendedName>
        <fullName evidence="3">Patatin</fullName>
        <ecNumber evidence="3">3.1.1.-</ecNumber>
    </recommendedName>
</protein>
<feature type="short sequence motif" description="GXSXG" evidence="2">
    <location>
        <begin position="126"/>
        <end position="130"/>
    </location>
</feature>
<dbReference type="GO" id="GO:0005737">
    <property type="term" value="C:cytoplasm"/>
    <property type="evidence" value="ECO:0007669"/>
    <property type="project" value="TreeGrafter"/>
</dbReference>
<dbReference type="GO" id="GO:0016020">
    <property type="term" value="C:membrane"/>
    <property type="evidence" value="ECO:0007669"/>
    <property type="project" value="TreeGrafter"/>
</dbReference>
<comment type="caution">
    <text evidence="2">Lacks conserved residue(s) required for the propagation of feature annotation.</text>
</comment>
<dbReference type="AlphaFoldDB" id="A0AAE0EMI4"/>
<dbReference type="PANTHER" id="PTHR12406:SF7">
    <property type="entry name" value="PATATIN-LIKE PHOSPHOLIPASE DOMAIN-CONTAINING PROTEIN 4"/>
    <property type="match status" value="1"/>
</dbReference>
<comment type="domain">
    <text evidence="3">The nitrogen atoms of the two glycine residues in the GGXR motif define the oxyanion hole, and stabilize the oxyanion that forms during the nucleophilic attack by the catalytic serine during substrate cleavage.</text>
</comment>
<dbReference type="Gene3D" id="3.40.1090.10">
    <property type="entry name" value="Cytosolic phospholipase A2 catalytic domain"/>
    <property type="match status" value="1"/>
</dbReference>
<keyword evidence="1 2" id="KW-0443">Lipid metabolism</keyword>
<feature type="non-terminal residue" evidence="5">
    <location>
        <position position="289"/>
    </location>
</feature>
<evidence type="ECO:0000313" key="6">
    <source>
        <dbReference type="Proteomes" id="UP001190700"/>
    </source>
</evidence>
<comment type="similarity">
    <text evidence="3">Belongs to the patatin family.</text>
</comment>
<proteinExistence type="inferred from homology"/>
<dbReference type="InterPro" id="IPR016035">
    <property type="entry name" value="Acyl_Trfase/lysoPLipase"/>
</dbReference>
<dbReference type="GO" id="GO:0004806">
    <property type="term" value="F:triacylglycerol lipase activity"/>
    <property type="evidence" value="ECO:0007669"/>
    <property type="project" value="TreeGrafter"/>
</dbReference>
<dbReference type="Pfam" id="PF01734">
    <property type="entry name" value="Patatin"/>
    <property type="match status" value="1"/>
</dbReference>
<dbReference type="GO" id="GO:0055088">
    <property type="term" value="P:lipid homeostasis"/>
    <property type="evidence" value="ECO:0007669"/>
    <property type="project" value="TreeGrafter"/>
</dbReference>
<feature type="active site" description="Proton acceptor" evidence="2">
    <location>
        <position position="253"/>
    </location>
</feature>
<feature type="active site" description="Nucleophile" evidence="2">
    <location>
        <position position="128"/>
    </location>
</feature>
<reference evidence="5 6" key="1">
    <citation type="journal article" date="2015" name="Genome Biol. Evol.">
        <title>Comparative Genomics of a Bacterivorous Green Alga Reveals Evolutionary Causalities and Consequences of Phago-Mixotrophic Mode of Nutrition.</title>
        <authorList>
            <person name="Burns J.A."/>
            <person name="Paasch A."/>
            <person name="Narechania A."/>
            <person name="Kim E."/>
        </authorList>
    </citation>
    <scope>NUCLEOTIDE SEQUENCE [LARGE SCALE GENOMIC DNA]</scope>
    <source>
        <strain evidence="5 6">PLY_AMNH</strain>
    </source>
</reference>
<comment type="function">
    <text evidence="3">Lipolytic acyl hydrolase (LAH).</text>
</comment>
<comment type="caution">
    <text evidence="5">The sequence shown here is derived from an EMBL/GenBank/DDBJ whole genome shotgun (WGS) entry which is preliminary data.</text>
</comment>
<sequence>MAQHPSDGDFASELEPVATLGFADLGDEDWPAFRSTPWIPPTIDSSATRQPAADHARACPLCTSESRHRLLASSRASAGSKPGKRKDPYKLGLLVEGGGMRGVVSAGQLIVLHSLGLRDCFDACYGSSAGAMNLTYFLSGQPEGALAYAEDLANKDFLDLRRLLSSKESVRPSMDLSILLDDVMDVLKPLNWDAILSSPVPLKVVATSLDAIDSVLLENFESVEDLKLCLRGSANVPVVAGPPVEHRGHRLVDAMFFEGTPLKSALQDDCTHMLVLSGRGERDLSDDVG</sequence>
<evidence type="ECO:0000256" key="2">
    <source>
        <dbReference type="PROSITE-ProRule" id="PRU01161"/>
    </source>
</evidence>
<evidence type="ECO:0000256" key="3">
    <source>
        <dbReference type="RuleBase" id="RU361262"/>
    </source>
</evidence>
<name>A0AAE0EMI4_9CHLO</name>